<gene>
    <name evidence="5" type="ORF">J5Y06_16150</name>
</gene>
<keyword evidence="2" id="KW-0680">Restriction system</keyword>
<dbReference type="InterPro" id="IPR044946">
    <property type="entry name" value="Restrct_endonuc_typeI_TRD_sf"/>
</dbReference>
<comment type="similarity">
    <text evidence="1">Belongs to the type-I restriction system S methylase family.</text>
</comment>
<evidence type="ECO:0000256" key="2">
    <source>
        <dbReference type="ARBA" id="ARBA00022747"/>
    </source>
</evidence>
<evidence type="ECO:0000313" key="5">
    <source>
        <dbReference type="EMBL" id="MBP0440188.1"/>
    </source>
</evidence>
<dbReference type="Gene3D" id="3.90.220.20">
    <property type="entry name" value="DNA methylase specificity domains"/>
    <property type="match status" value="2"/>
</dbReference>
<keyword evidence="6" id="KW-1185">Reference proteome</keyword>
<dbReference type="InterPro" id="IPR052021">
    <property type="entry name" value="Type-I_RS_S_subunit"/>
</dbReference>
<dbReference type="RefSeq" id="WP_209336213.1">
    <property type="nucleotide sequence ID" value="NZ_JAGIYY010000006.1"/>
</dbReference>
<comment type="caution">
    <text evidence="5">The sequence shown here is derived from an EMBL/GenBank/DDBJ whole genome shotgun (WGS) entry which is preliminary data.</text>
</comment>
<dbReference type="EMBL" id="JAGIYY010000006">
    <property type="protein sequence ID" value="MBP0440188.1"/>
    <property type="molecule type" value="Genomic_DNA"/>
</dbReference>
<dbReference type="GO" id="GO:0004519">
    <property type="term" value="F:endonuclease activity"/>
    <property type="evidence" value="ECO:0007669"/>
    <property type="project" value="UniProtKB-KW"/>
</dbReference>
<feature type="domain" description="Type I restriction modification DNA specificity" evidence="4">
    <location>
        <begin position="64"/>
        <end position="174"/>
    </location>
</feature>
<keyword evidence="5" id="KW-0540">Nuclease</keyword>
<evidence type="ECO:0000259" key="4">
    <source>
        <dbReference type="Pfam" id="PF01420"/>
    </source>
</evidence>
<keyword evidence="3" id="KW-0238">DNA-binding</keyword>
<keyword evidence="5" id="KW-0255">Endonuclease</keyword>
<accession>A0A8J7R3D0</accession>
<dbReference type="GO" id="GO:0009307">
    <property type="term" value="P:DNA restriction-modification system"/>
    <property type="evidence" value="ECO:0007669"/>
    <property type="project" value="UniProtKB-KW"/>
</dbReference>
<feature type="domain" description="Type I restriction modification DNA specificity" evidence="4">
    <location>
        <begin position="281"/>
        <end position="391"/>
    </location>
</feature>
<organism evidence="5 6">
    <name type="scientific">Tianweitania sediminis</name>
    <dbReference type="NCBI Taxonomy" id="1502156"/>
    <lineage>
        <taxon>Bacteria</taxon>
        <taxon>Pseudomonadati</taxon>
        <taxon>Pseudomonadota</taxon>
        <taxon>Alphaproteobacteria</taxon>
        <taxon>Hyphomicrobiales</taxon>
        <taxon>Phyllobacteriaceae</taxon>
        <taxon>Tianweitania</taxon>
    </lineage>
</organism>
<dbReference type="AlphaFoldDB" id="A0A8J7R3D0"/>
<protein>
    <submittedName>
        <fullName evidence="5">Restriction endonuclease subunit S</fullName>
    </submittedName>
</protein>
<evidence type="ECO:0000313" key="6">
    <source>
        <dbReference type="Proteomes" id="UP000666240"/>
    </source>
</evidence>
<sequence>MLERPISKAGWTRVAFGDVVRLSKARVADPEAAGIERVVGLEHIEPGDLRIRRWGDVADGTTFTTLFKPGQVLFGKRRAYQRKVAVADFEGVCSGDIYVLEPANDRLMPELLPFLCQTDAFFDHAVGTSAGSLSPRTNWTSLASFEFLLPPIQEQARLVEGLTAIDSSGNELEQVVKTSESLIVPILRSLVGILDGDVEGFIVKGRAHRTPNGTPILSVKEFGSKARQAVQVGPFGGSVSSKYFAESGVPVAKINNITPFGALDLSELVYLEASHAKSLAGRYSIEAGDLLTAAQGATIGKSALADDRLSGAIISQHLIRVSCDRGRCLPEWLHAWFISPFVLRQIFGSIQGGTRGGLNTTDVEELLVPLPDLQDQVAHVRTLNGLRSTAEKARRRLQVLAELRARLLSLGGAE</sequence>
<dbReference type="Proteomes" id="UP000666240">
    <property type="component" value="Unassembled WGS sequence"/>
</dbReference>
<dbReference type="InterPro" id="IPR000055">
    <property type="entry name" value="Restrct_endonuc_typeI_TRD"/>
</dbReference>
<reference evidence="5" key="1">
    <citation type="submission" date="2021-03" db="EMBL/GenBank/DDBJ databases">
        <title>Genome sequencing and assembly of Tianweitania sediminis.</title>
        <authorList>
            <person name="Chhetri G."/>
        </authorList>
    </citation>
    <scope>NUCLEOTIDE SEQUENCE</scope>
    <source>
        <strain evidence="5">Z8</strain>
    </source>
</reference>
<name>A0A8J7R3D0_9HYPH</name>
<evidence type="ECO:0000256" key="1">
    <source>
        <dbReference type="ARBA" id="ARBA00010923"/>
    </source>
</evidence>
<evidence type="ECO:0000256" key="3">
    <source>
        <dbReference type="ARBA" id="ARBA00023125"/>
    </source>
</evidence>
<dbReference type="PANTHER" id="PTHR30408:SF12">
    <property type="entry name" value="TYPE I RESTRICTION ENZYME MJAVIII SPECIFICITY SUBUNIT"/>
    <property type="match status" value="1"/>
</dbReference>
<dbReference type="PANTHER" id="PTHR30408">
    <property type="entry name" value="TYPE-1 RESTRICTION ENZYME ECOKI SPECIFICITY PROTEIN"/>
    <property type="match status" value="1"/>
</dbReference>
<dbReference type="SUPFAM" id="SSF116734">
    <property type="entry name" value="DNA methylase specificity domain"/>
    <property type="match status" value="2"/>
</dbReference>
<dbReference type="GO" id="GO:0003677">
    <property type="term" value="F:DNA binding"/>
    <property type="evidence" value="ECO:0007669"/>
    <property type="project" value="UniProtKB-KW"/>
</dbReference>
<keyword evidence="5" id="KW-0378">Hydrolase</keyword>
<dbReference type="Pfam" id="PF01420">
    <property type="entry name" value="Methylase_S"/>
    <property type="match status" value="2"/>
</dbReference>
<proteinExistence type="inferred from homology"/>